<dbReference type="GO" id="GO:0008233">
    <property type="term" value="F:peptidase activity"/>
    <property type="evidence" value="ECO:0007669"/>
    <property type="project" value="UniProtKB-KW"/>
</dbReference>
<proteinExistence type="inferred from homology"/>
<keyword evidence="3" id="KW-0645">Protease</keyword>
<comment type="caution">
    <text evidence="3">The sequence shown here is derived from an EMBL/GenBank/DDBJ whole genome shotgun (WGS) entry which is preliminary data.</text>
</comment>
<comment type="similarity">
    <text evidence="1">Belongs to the peptidase C56 family.</text>
</comment>
<protein>
    <submittedName>
        <fullName evidence="3">Protease</fullName>
    </submittedName>
</protein>
<keyword evidence="3" id="KW-0378">Hydrolase</keyword>
<dbReference type="SUPFAM" id="SSF52317">
    <property type="entry name" value="Class I glutamine amidotransferase-like"/>
    <property type="match status" value="1"/>
</dbReference>
<evidence type="ECO:0000313" key="4">
    <source>
        <dbReference type="Proteomes" id="UP000309673"/>
    </source>
</evidence>
<feature type="domain" description="DJ-1/PfpI" evidence="2">
    <location>
        <begin position="6"/>
        <end position="170"/>
    </location>
</feature>
<keyword evidence="4" id="KW-1185">Reference proteome</keyword>
<dbReference type="PANTHER" id="PTHR42733:SF2">
    <property type="entry name" value="DJ-1_THIJ_PFPI FAMILY PROTEIN"/>
    <property type="match status" value="1"/>
</dbReference>
<dbReference type="AlphaFoldDB" id="A0A4U0F9H7"/>
<dbReference type="Proteomes" id="UP000309673">
    <property type="component" value="Unassembled WGS sequence"/>
</dbReference>
<sequence>MAQGSKKVAFLLAEGFEDSEMKNPYEAIVKNGNDAVIIGLEKGVELTGKRGTVSYTTHMSAEEADPSEFSAVIIPGGKSPSHLRESDAIIRFVQEADGQGVPISAICHGPQVLQRAGLLKNKSFTSYPGIAEEIAVDGAVFLDKPVVVEDNLIMSRTPDDEPYFIEETIKRLGVDAY</sequence>
<evidence type="ECO:0000313" key="3">
    <source>
        <dbReference type="EMBL" id="TJY41347.1"/>
    </source>
</evidence>
<gene>
    <name evidence="3" type="ORF">E5161_13070</name>
</gene>
<organism evidence="3 4">
    <name type="scientific">Cohnella pontilimi</name>
    <dbReference type="NCBI Taxonomy" id="2564100"/>
    <lineage>
        <taxon>Bacteria</taxon>
        <taxon>Bacillati</taxon>
        <taxon>Bacillota</taxon>
        <taxon>Bacilli</taxon>
        <taxon>Bacillales</taxon>
        <taxon>Paenibacillaceae</taxon>
        <taxon>Cohnella</taxon>
    </lineage>
</organism>
<dbReference type="InterPro" id="IPR002818">
    <property type="entry name" value="DJ-1/PfpI"/>
</dbReference>
<dbReference type="OrthoDB" id="9792284at2"/>
<dbReference type="Pfam" id="PF01965">
    <property type="entry name" value="DJ-1_PfpI"/>
    <property type="match status" value="1"/>
</dbReference>
<dbReference type="RefSeq" id="WP_136778266.1">
    <property type="nucleotide sequence ID" value="NZ_SUPK01000006.1"/>
</dbReference>
<dbReference type="PROSITE" id="PS51276">
    <property type="entry name" value="PEPTIDASE_C56_PFPI"/>
    <property type="match status" value="1"/>
</dbReference>
<dbReference type="InterPro" id="IPR006286">
    <property type="entry name" value="C56_PfpI-like"/>
</dbReference>
<evidence type="ECO:0000256" key="1">
    <source>
        <dbReference type="ARBA" id="ARBA00008542"/>
    </source>
</evidence>
<dbReference type="Gene3D" id="3.40.50.880">
    <property type="match status" value="1"/>
</dbReference>
<reference evidence="3 4" key="1">
    <citation type="submission" date="2019-04" db="EMBL/GenBank/DDBJ databases">
        <title>Cohnella sp. nov., isolated from soil.</title>
        <authorList>
            <person name="Kim W."/>
        </authorList>
    </citation>
    <scope>NUCLEOTIDE SEQUENCE [LARGE SCALE GENOMIC DNA]</scope>
    <source>
        <strain evidence="3 4">CAU 1483</strain>
    </source>
</reference>
<evidence type="ECO:0000259" key="2">
    <source>
        <dbReference type="Pfam" id="PF01965"/>
    </source>
</evidence>
<dbReference type="GO" id="GO:0006508">
    <property type="term" value="P:proteolysis"/>
    <property type="evidence" value="ECO:0007669"/>
    <property type="project" value="UniProtKB-KW"/>
</dbReference>
<accession>A0A4U0F9H7</accession>
<dbReference type="PANTHER" id="PTHR42733">
    <property type="entry name" value="DJ-1 PROTEIN"/>
    <property type="match status" value="1"/>
</dbReference>
<dbReference type="InterPro" id="IPR029062">
    <property type="entry name" value="Class_I_gatase-like"/>
</dbReference>
<name>A0A4U0F9H7_9BACL</name>
<dbReference type="EMBL" id="SUPK01000006">
    <property type="protein sequence ID" value="TJY41347.1"/>
    <property type="molecule type" value="Genomic_DNA"/>
</dbReference>